<feature type="region of interest" description="Disordered" evidence="1">
    <location>
        <begin position="218"/>
        <end position="256"/>
    </location>
</feature>
<feature type="compositionally biased region" description="Basic and acidic residues" evidence="1">
    <location>
        <begin position="182"/>
        <end position="193"/>
    </location>
</feature>
<feature type="region of interest" description="Disordered" evidence="1">
    <location>
        <begin position="1"/>
        <end position="34"/>
    </location>
</feature>
<dbReference type="Proteomes" id="UP000060513">
    <property type="component" value="Chromosome"/>
</dbReference>
<evidence type="ECO:0000256" key="2">
    <source>
        <dbReference type="SAM" id="Phobius"/>
    </source>
</evidence>
<dbReference type="RefSeq" id="WP_159039471.1">
    <property type="nucleotide sequence ID" value="NZ_CP011340.1"/>
</dbReference>
<feature type="region of interest" description="Disordered" evidence="1">
    <location>
        <begin position="108"/>
        <end position="193"/>
    </location>
</feature>
<dbReference type="EMBL" id="CP011340">
    <property type="protein sequence ID" value="ALC19894.1"/>
    <property type="molecule type" value="Genomic_DNA"/>
</dbReference>
<organism evidence="3">
    <name type="scientific">Streptomyces pristinaespiralis</name>
    <dbReference type="NCBI Taxonomy" id="38300"/>
    <lineage>
        <taxon>Bacteria</taxon>
        <taxon>Bacillati</taxon>
        <taxon>Actinomycetota</taxon>
        <taxon>Actinomycetes</taxon>
        <taxon>Kitasatosporales</taxon>
        <taxon>Streptomycetaceae</taxon>
        <taxon>Streptomyces</taxon>
    </lineage>
</organism>
<dbReference type="OrthoDB" id="10020392at2"/>
<dbReference type="STRING" id="38300.SPRI_1588"/>
<dbReference type="PATRIC" id="fig|38300.4.peg.1692"/>
<evidence type="ECO:0000313" key="4">
    <source>
        <dbReference type="Proteomes" id="UP000060513"/>
    </source>
</evidence>
<feature type="compositionally biased region" description="Low complexity" evidence="1">
    <location>
        <begin position="131"/>
        <end position="152"/>
    </location>
</feature>
<dbReference type="AlphaFoldDB" id="A0A0M5IMI8"/>
<protein>
    <submittedName>
        <fullName evidence="3">Putative membrane protein</fullName>
    </submittedName>
</protein>
<keyword evidence="2" id="KW-0472">Membrane</keyword>
<dbReference type="GeneID" id="97237352"/>
<feature type="compositionally biased region" description="Polar residues" evidence="1">
    <location>
        <begin position="21"/>
        <end position="32"/>
    </location>
</feature>
<name>A0A0M5IMI8_STRPR</name>
<evidence type="ECO:0000313" key="3">
    <source>
        <dbReference type="EMBL" id="ALC19894.1"/>
    </source>
</evidence>
<proteinExistence type="predicted"/>
<dbReference type="KEGG" id="spri:SPRI_1588"/>
<keyword evidence="2" id="KW-1133">Transmembrane helix</keyword>
<sequence length="256" mass="25497">MTENRSGDAVGPGASPPHASPQPQLHPTSQPPSLDELLAAATRPAPVAPDAEAKALSAFRAARDEGALELPTRPEDDWRPAKKRTRAPWAKAGLGTLVAGVMFGGVAMAAGGIPTPFDGPPPEKPAPAPSASPSVPDGGSAGTTSPATGSAGHPDTDPATGRPPTAGDRAAHCRAYAAAGKSEGKGKAMDSAVRERLEAAAGGPDAVEAYCAPLLTARPAATSDGGHPSKPGRDPDAPPADPGKGGRDNGRFPSHQ</sequence>
<keyword evidence="2" id="KW-0812">Transmembrane</keyword>
<gene>
    <name evidence="3" type="ORF">SPRI_1588</name>
</gene>
<feature type="transmembrane region" description="Helical" evidence="2">
    <location>
        <begin position="92"/>
        <end position="113"/>
    </location>
</feature>
<feature type="compositionally biased region" description="Basic and acidic residues" evidence="1">
    <location>
        <begin position="64"/>
        <end position="80"/>
    </location>
</feature>
<feature type="compositionally biased region" description="Pro residues" evidence="1">
    <location>
        <begin position="117"/>
        <end position="130"/>
    </location>
</feature>
<reference evidence="3 4" key="1">
    <citation type="submission" date="2015-08" db="EMBL/GenBank/DDBJ databases">
        <title>Genome sequence of the pristinamycin over-producing bacterium Streptomyces pristinaespiralis HCCB10218.</title>
        <authorList>
            <person name="Tian J."/>
            <person name="Yang J."/>
            <person name="Li L."/>
            <person name="Ruan L."/>
            <person name="Wei W."/>
            <person name="Zheng G."/>
            <person name="Wei Z."/>
            <person name="Yang S."/>
            <person name="Ge M."/>
            <person name="Jiang W."/>
            <person name="Lu Y."/>
        </authorList>
    </citation>
    <scope>NUCLEOTIDE SEQUENCE [LARGE SCALE GENOMIC DNA]</scope>
    <source>
        <strain evidence="3 4">HCCB 10218</strain>
    </source>
</reference>
<accession>A0A0M5IMI8</accession>
<evidence type="ECO:0000256" key="1">
    <source>
        <dbReference type="SAM" id="MobiDB-lite"/>
    </source>
</evidence>
<feature type="region of interest" description="Disordered" evidence="1">
    <location>
        <begin position="64"/>
        <end position="87"/>
    </location>
</feature>